<protein>
    <recommendedName>
        <fullName evidence="3">Peptidase A1 domain-containing protein</fullName>
    </recommendedName>
</protein>
<dbReference type="InterPro" id="IPR021109">
    <property type="entry name" value="Peptidase_aspartic_dom_sf"/>
</dbReference>
<dbReference type="PANTHER" id="PTHR47966">
    <property type="entry name" value="BETA-SITE APP-CLEAVING ENZYME, ISOFORM A-RELATED"/>
    <property type="match status" value="1"/>
</dbReference>
<evidence type="ECO:0000313" key="5">
    <source>
        <dbReference type="Proteomes" id="UP001152885"/>
    </source>
</evidence>
<sequence>MGILNFEQRHITSKIDNIPIGNNDVKHWYFTIEARIGSNQDIVPLVLDTDSQLAQVFGTKIQCDLVCYADVTYDSAKSTTIQRAGKNSTIHYGYDAGTFLHGDNSFGGKFILGGYDEAKLDGEFSWSPYTNKMQQFSAQFDYMVLNGKKITVNLTKAIDSALDDANYGIGQVNCTALEGKTVTLSINGKELEVPLKSLAQPSGSGDHCYASFHKSTDPTLGTWFFGYVQVSIDFDNSLIGFSQLKNTNTTDTNIVPF</sequence>
<dbReference type="GO" id="GO:0004190">
    <property type="term" value="F:aspartic-type endopeptidase activity"/>
    <property type="evidence" value="ECO:0007669"/>
    <property type="project" value="InterPro"/>
</dbReference>
<keyword evidence="2" id="KW-1015">Disulfide bond</keyword>
<evidence type="ECO:0000259" key="3">
    <source>
        <dbReference type="PROSITE" id="PS51767"/>
    </source>
</evidence>
<dbReference type="SUPFAM" id="SSF50630">
    <property type="entry name" value="Acid proteases"/>
    <property type="match status" value="1"/>
</dbReference>
<dbReference type="InterPro" id="IPR033121">
    <property type="entry name" value="PEPTIDASE_A1"/>
</dbReference>
<keyword evidence="5" id="KW-1185">Reference proteome</keyword>
<evidence type="ECO:0000313" key="4">
    <source>
        <dbReference type="EMBL" id="CAI5758654.1"/>
    </source>
</evidence>
<accession>A0A9W4XH64</accession>
<dbReference type="AlphaFoldDB" id="A0A9W4XH64"/>
<dbReference type="Gene3D" id="2.40.70.10">
    <property type="entry name" value="Acid Proteases"/>
    <property type="match status" value="2"/>
</dbReference>
<dbReference type="InterPro" id="IPR001461">
    <property type="entry name" value="Aspartic_peptidase_A1"/>
</dbReference>
<dbReference type="EMBL" id="CANTUO010000003">
    <property type="protein sequence ID" value="CAI5758654.1"/>
    <property type="molecule type" value="Genomic_DNA"/>
</dbReference>
<dbReference type="Pfam" id="PF00026">
    <property type="entry name" value="Asp"/>
    <property type="match status" value="2"/>
</dbReference>
<proteinExistence type="inferred from homology"/>
<comment type="caution">
    <text evidence="4">The sequence shown here is derived from an EMBL/GenBank/DDBJ whole genome shotgun (WGS) entry which is preliminary data.</text>
</comment>
<evidence type="ECO:0000256" key="1">
    <source>
        <dbReference type="ARBA" id="ARBA00007447"/>
    </source>
</evidence>
<gene>
    <name evidence="4" type="ORF">CANVERA_P3166</name>
</gene>
<evidence type="ECO:0000256" key="2">
    <source>
        <dbReference type="ARBA" id="ARBA00023157"/>
    </source>
</evidence>
<comment type="similarity">
    <text evidence="1">Belongs to the peptidase A1 family.</text>
</comment>
<dbReference type="PROSITE" id="PS51767">
    <property type="entry name" value="PEPTIDASE_A1"/>
    <property type="match status" value="1"/>
</dbReference>
<reference evidence="4" key="1">
    <citation type="submission" date="2022-12" db="EMBL/GenBank/DDBJ databases">
        <authorList>
            <person name="Brejova B."/>
        </authorList>
    </citation>
    <scope>NUCLEOTIDE SEQUENCE</scope>
</reference>
<dbReference type="Proteomes" id="UP001152885">
    <property type="component" value="Unassembled WGS sequence"/>
</dbReference>
<feature type="domain" description="Peptidase A1" evidence="3">
    <location>
        <begin position="1"/>
        <end position="242"/>
    </location>
</feature>
<organism evidence="4 5">
    <name type="scientific">Candida verbasci</name>
    <dbReference type="NCBI Taxonomy" id="1227364"/>
    <lineage>
        <taxon>Eukaryota</taxon>
        <taxon>Fungi</taxon>
        <taxon>Dikarya</taxon>
        <taxon>Ascomycota</taxon>
        <taxon>Saccharomycotina</taxon>
        <taxon>Pichiomycetes</taxon>
        <taxon>Debaryomycetaceae</taxon>
        <taxon>Candida/Lodderomyces clade</taxon>
        <taxon>Candida</taxon>
    </lineage>
</organism>
<dbReference type="OrthoDB" id="5839471at2759"/>
<name>A0A9W4XH64_9ASCO</name>
<dbReference type="PANTHER" id="PTHR47966:SF75">
    <property type="entry name" value="ENDOPEPTIDASE (CTSD), PUTATIVE (AFU_ORTHOLOGUE AFUA_4G07040)-RELATED"/>
    <property type="match status" value="1"/>
</dbReference>
<dbReference type="GO" id="GO:0006508">
    <property type="term" value="P:proteolysis"/>
    <property type="evidence" value="ECO:0007669"/>
    <property type="project" value="InterPro"/>
</dbReference>